<feature type="chain" id="PRO_5038969971" description="Lipoprotein" evidence="2">
    <location>
        <begin position="24"/>
        <end position="274"/>
    </location>
</feature>
<keyword evidence="2" id="KW-0732">Signal</keyword>
<evidence type="ECO:0000313" key="4">
    <source>
        <dbReference type="Proteomes" id="UP000595703"/>
    </source>
</evidence>
<evidence type="ECO:0000256" key="1">
    <source>
        <dbReference type="SAM" id="MobiDB-lite"/>
    </source>
</evidence>
<feature type="region of interest" description="Disordered" evidence="1">
    <location>
        <begin position="27"/>
        <end position="107"/>
    </location>
</feature>
<reference evidence="3 4" key="4">
    <citation type="journal article" date="2020" name="Sci. Rep.">
        <title>beta-carboline chemical signals induce reveromycin production through a LuxR family regulator in Streptomyces sp. SN-593.</title>
        <authorList>
            <person name="Panthee S."/>
            <person name="Kito N."/>
            <person name="Hayashi T."/>
            <person name="Shimizu T."/>
            <person name="Ishikawa J."/>
            <person name="Hamamoto H."/>
            <person name="Osada H."/>
            <person name="Takahashi S."/>
        </authorList>
    </citation>
    <scope>NUCLEOTIDE SEQUENCE [LARGE SCALE GENOMIC DNA]</scope>
    <source>
        <strain evidence="3 4">SN-593</strain>
    </source>
</reference>
<keyword evidence="4" id="KW-1185">Reference proteome</keyword>
<organism evidence="3 4">
    <name type="scientific">Actinacidiphila reveromycinica</name>
    <dbReference type="NCBI Taxonomy" id="659352"/>
    <lineage>
        <taxon>Bacteria</taxon>
        <taxon>Bacillati</taxon>
        <taxon>Actinomycetota</taxon>
        <taxon>Actinomycetes</taxon>
        <taxon>Kitasatosporales</taxon>
        <taxon>Streptomycetaceae</taxon>
        <taxon>Actinacidiphila</taxon>
    </lineage>
</organism>
<dbReference type="Proteomes" id="UP000595703">
    <property type="component" value="Chromosome"/>
</dbReference>
<proteinExistence type="predicted"/>
<protein>
    <recommendedName>
        <fullName evidence="5">Lipoprotein</fullName>
    </recommendedName>
</protein>
<dbReference type="RefSeq" id="WP_202233390.1">
    <property type="nucleotide sequence ID" value="NZ_AP018365.1"/>
</dbReference>
<dbReference type="AlphaFoldDB" id="A0A7U3UQZ3"/>
<reference evidence="3 4" key="2">
    <citation type="journal article" date="2011" name="J. Antibiot.">
        <title>Furaquinocins I and J: novel polyketide isoprenoid hybrid compounds from Streptomyces reveromyceticus SN-593.</title>
        <authorList>
            <person name="Panthee S."/>
            <person name="Takahashi S."/>
            <person name="Takagi H."/>
            <person name="Nogawa T."/>
            <person name="Oowada E."/>
            <person name="Uramoto M."/>
            <person name="Osada H."/>
        </authorList>
    </citation>
    <scope>NUCLEOTIDE SEQUENCE [LARGE SCALE GENOMIC DNA]</scope>
    <source>
        <strain evidence="3 4">SN-593</strain>
    </source>
</reference>
<dbReference type="PROSITE" id="PS51257">
    <property type="entry name" value="PROKAR_LIPOPROTEIN"/>
    <property type="match status" value="1"/>
</dbReference>
<evidence type="ECO:0000256" key="2">
    <source>
        <dbReference type="SAM" id="SignalP"/>
    </source>
</evidence>
<feature type="compositionally biased region" description="Low complexity" evidence="1">
    <location>
        <begin position="32"/>
        <end position="67"/>
    </location>
</feature>
<reference evidence="3 4" key="1">
    <citation type="journal article" date="2010" name="J. Bacteriol.">
        <title>Biochemical characterization of a novel indole prenyltransferase from Streptomyces sp. SN-593.</title>
        <authorList>
            <person name="Takahashi S."/>
            <person name="Takagi H."/>
            <person name="Toyoda A."/>
            <person name="Uramoto M."/>
            <person name="Nogawa T."/>
            <person name="Ueki M."/>
            <person name="Sakaki Y."/>
            <person name="Osada H."/>
        </authorList>
    </citation>
    <scope>NUCLEOTIDE SEQUENCE [LARGE SCALE GENOMIC DNA]</scope>
    <source>
        <strain evidence="3 4">SN-593</strain>
    </source>
</reference>
<dbReference type="EMBL" id="AP018365">
    <property type="protein sequence ID" value="BBA97053.1"/>
    <property type="molecule type" value="Genomic_DNA"/>
</dbReference>
<gene>
    <name evidence="3" type="ORF">RVR_2620</name>
</gene>
<accession>A0A7U3UQZ3</accession>
<evidence type="ECO:0008006" key="5">
    <source>
        <dbReference type="Google" id="ProtNLM"/>
    </source>
</evidence>
<evidence type="ECO:0000313" key="3">
    <source>
        <dbReference type="EMBL" id="BBA97053.1"/>
    </source>
</evidence>
<dbReference type="KEGG" id="arev:RVR_2620"/>
<name>A0A7U3UQZ3_9ACTN</name>
<feature type="region of interest" description="Disordered" evidence="1">
    <location>
        <begin position="249"/>
        <end position="274"/>
    </location>
</feature>
<reference evidence="3 4" key="3">
    <citation type="journal article" date="2011" name="Nat. Chem. Biol.">
        <title>Reveromycin A biosynthesis uses RevG and RevJ for stereospecific spiroacetal formation.</title>
        <authorList>
            <person name="Takahashi S."/>
            <person name="Toyoda A."/>
            <person name="Sekiyama Y."/>
            <person name="Takagi H."/>
            <person name="Nogawa T."/>
            <person name="Uramoto M."/>
            <person name="Suzuki R."/>
            <person name="Koshino H."/>
            <person name="Kumano T."/>
            <person name="Panthee S."/>
            <person name="Dairi T."/>
            <person name="Ishikawa J."/>
            <person name="Ikeda H."/>
            <person name="Sakaki Y."/>
            <person name="Osada H."/>
        </authorList>
    </citation>
    <scope>NUCLEOTIDE SEQUENCE [LARGE SCALE GENOMIC DNA]</scope>
    <source>
        <strain evidence="3 4">SN-593</strain>
    </source>
</reference>
<sequence>MSARPRRGATAAVLVTAAVALLAACGSGGGHHASAAPAPSAAGPDAAGPSATGTATTTDGGPAEADGSAAGGPKIPDSRLTPPGGGSFSPQQKQYLSGRVPQGDDPVAVLEGGQEVCERLARTSAIDPAAAASAIVTGDISRSGAAAAARSLCPDQEYVVAAAAHGFADGSHTVAARAVAGTSVAPGRYRAPNVSSGCTWRVAAADGRTLVSGSATTPARAVLTVPNDAHTVTSSGCYAWLPPITAPAASGTPTASAGTGRPAPASPTPSGRTS</sequence>
<feature type="signal peptide" evidence="2">
    <location>
        <begin position="1"/>
        <end position="23"/>
    </location>
</feature>